<keyword evidence="7" id="KW-0843">Virulence</keyword>
<keyword evidence="4" id="KW-0964">Secreted</keyword>
<evidence type="ECO:0000256" key="1">
    <source>
        <dbReference type="ARBA" id="ARBA00001024"/>
    </source>
</evidence>
<evidence type="ECO:0000256" key="9">
    <source>
        <dbReference type="ARBA" id="ARBA00043986"/>
    </source>
</evidence>
<evidence type="ECO:0000256" key="8">
    <source>
        <dbReference type="ARBA" id="ARBA00023098"/>
    </source>
</evidence>
<accession>A0ABY8EVZ6</accession>
<evidence type="ECO:0000256" key="5">
    <source>
        <dbReference type="ARBA" id="ARBA00022801"/>
    </source>
</evidence>
<evidence type="ECO:0000256" key="6">
    <source>
        <dbReference type="ARBA" id="ARBA00022963"/>
    </source>
</evidence>
<evidence type="ECO:0000313" key="14">
    <source>
        <dbReference type="Proteomes" id="UP000818624"/>
    </source>
</evidence>
<evidence type="ECO:0000313" key="13">
    <source>
        <dbReference type="EMBL" id="WFD49596.1"/>
    </source>
</evidence>
<evidence type="ECO:0000256" key="12">
    <source>
        <dbReference type="SAM" id="SignalP"/>
    </source>
</evidence>
<dbReference type="Gene3D" id="3.40.50.1820">
    <property type="entry name" value="alpha/beta hydrolase"/>
    <property type="match status" value="1"/>
</dbReference>
<dbReference type="SUPFAM" id="SSF53474">
    <property type="entry name" value="alpha/beta-Hydrolases"/>
    <property type="match status" value="1"/>
</dbReference>
<evidence type="ECO:0000256" key="3">
    <source>
        <dbReference type="ARBA" id="ARBA00013279"/>
    </source>
</evidence>
<keyword evidence="5" id="KW-0378">Hydrolase</keyword>
<dbReference type="EMBL" id="CP046238">
    <property type="protein sequence ID" value="WFD49596.1"/>
    <property type="molecule type" value="Genomic_DNA"/>
</dbReference>
<comment type="subcellular location">
    <subcellularLocation>
        <location evidence="2">Secreted</location>
    </subcellularLocation>
</comment>
<dbReference type="InterPro" id="IPR029058">
    <property type="entry name" value="AB_hydrolase_fold"/>
</dbReference>
<dbReference type="Proteomes" id="UP000818624">
    <property type="component" value="Chromosome 5"/>
</dbReference>
<comment type="similarity">
    <text evidence="9">Belongs to the AB hydrolase superfamily. Lipase family. Class Lip subfamily.</text>
</comment>
<comment type="catalytic activity">
    <reaction evidence="1">
        <text>a triacylglycerol + H2O = a diacylglycerol + a fatty acid + H(+)</text>
        <dbReference type="Rhea" id="RHEA:12044"/>
        <dbReference type="ChEBI" id="CHEBI:15377"/>
        <dbReference type="ChEBI" id="CHEBI:15378"/>
        <dbReference type="ChEBI" id="CHEBI:17855"/>
        <dbReference type="ChEBI" id="CHEBI:18035"/>
        <dbReference type="ChEBI" id="CHEBI:28868"/>
        <dbReference type="EC" id="3.1.1.3"/>
    </reaction>
</comment>
<dbReference type="PIRSF" id="PIRSF029171">
    <property type="entry name" value="Esterase_LipA"/>
    <property type="match status" value="1"/>
</dbReference>
<dbReference type="EC" id="3.1.1.3" evidence="3"/>
<evidence type="ECO:0000256" key="4">
    <source>
        <dbReference type="ARBA" id="ARBA00022525"/>
    </source>
</evidence>
<dbReference type="PANTHER" id="PTHR34853:SF1">
    <property type="entry name" value="LIPASE 5"/>
    <property type="match status" value="1"/>
</dbReference>
<dbReference type="Gene3D" id="1.10.260.130">
    <property type="match status" value="1"/>
</dbReference>
<comment type="catalytic activity">
    <reaction evidence="11">
        <text>a monoacylglycerol + H2O = glycerol + a fatty acid + H(+)</text>
        <dbReference type="Rhea" id="RHEA:15245"/>
        <dbReference type="ChEBI" id="CHEBI:15377"/>
        <dbReference type="ChEBI" id="CHEBI:15378"/>
        <dbReference type="ChEBI" id="CHEBI:17408"/>
        <dbReference type="ChEBI" id="CHEBI:17754"/>
        <dbReference type="ChEBI" id="CHEBI:28868"/>
    </reaction>
</comment>
<name>A0ABY8EVZ6_MALFU</name>
<proteinExistence type="inferred from homology"/>
<evidence type="ECO:0000256" key="10">
    <source>
        <dbReference type="ARBA" id="ARBA00047591"/>
    </source>
</evidence>
<keyword evidence="14" id="KW-1185">Reference proteome</keyword>
<keyword evidence="6" id="KW-0442">Lipid degradation</keyword>
<dbReference type="InterPro" id="IPR005152">
    <property type="entry name" value="Lipase_secreted"/>
</dbReference>
<sequence>MWFMRLVFLGLSSLFVVTATPTTLHPHASIVSPENDPFYRPPIGWEAKELGTILRSRKIVPALLTVDEVRVEHAYQLLYRTTGKDETEPAVTVTTILVPYNTTENKLVAHLPYVDADGSKCALGYVIRKGSEFPGDILKDYQLLLLEQILEAGYTVTLPDYQGMNRAFGVGPLSGRQTLDGIKATLRYDQLGLRDDTPVVVAGYSGGAIASGWSAALHSTYGASIQAKGFAMGGTPANLTGTLLHLDGSPYAAFAVAGIVGLMYTYPELLEWASARLTSKGSKAVEFARSSCVVPTYFRYPFSRVISEDFIQNGTYLLEEPMVRAILANLTLGAQKRLTPSAPVFMYHGLHDEIIPYKDALKTAQLWGEHGANVLLHTDTFPGLGHTVTELANLPNLLFFIEDRFAGKPFPRGFHNKHVWNPLKSKRAKKQGLQSVIEIIKNIFGDKIGPKAARRLAVKAHRHETKSA</sequence>
<evidence type="ECO:0000256" key="7">
    <source>
        <dbReference type="ARBA" id="ARBA00023026"/>
    </source>
</evidence>
<comment type="catalytic activity">
    <reaction evidence="10">
        <text>a diacylglycerol + H2O = a monoacylglycerol + a fatty acid + H(+)</text>
        <dbReference type="Rhea" id="RHEA:32731"/>
        <dbReference type="ChEBI" id="CHEBI:15377"/>
        <dbReference type="ChEBI" id="CHEBI:15378"/>
        <dbReference type="ChEBI" id="CHEBI:17408"/>
        <dbReference type="ChEBI" id="CHEBI:18035"/>
        <dbReference type="ChEBI" id="CHEBI:28868"/>
    </reaction>
</comment>
<gene>
    <name evidence="13" type="ORF">GLX27_004280</name>
</gene>
<keyword evidence="12" id="KW-0732">Signal</keyword>
<protein>
    <recommendedName>
        <fullName evidence="3">triacylglycerol lipase</fullName>
        <ecNumber evidence="3">3.1.1.3</ecNumber>
    </recommendedName>
</protein>
<evidence type="ECO:0000256" key="11">
    <source>
        <dbReference type="ARBA" id="ARBA00048461"/>
    </source>
</evidence>
<dbReference type="PANTHER" id="PTHR34853">
    <property type="match status" value="1"/>
</dbReference>
<reference evidence="13 14" key="1">
    <citation type="journal article" date="2020" name="Elife">
        <title>Loss of centromere function drives karyotype evolution in closely related Malassezia species.</title>
        <authorList>
            <person name="Sankaranarayanan S.R."/>
            <person name="Ianiri G."/>
            <person name="Coelho M.A."/>
            <person name="Reza M.H."/>
            <person name="Thimmappa B.C."/>
            <person name="Ganguly P."/>
            <person name="Vadnala R.N."/>
            <person name="Sun S."/>
            <person name="Siddharthan R."/>
            <person name="Tellgren-Roth C."/>
            <person name="Dawson T.L."/>
            <person name="Heitman J."/>
            <person name="Sanyal K."/>
        </authorList>
    </citation>
    <scope>NUCLEOTIDE SEQUENCE [LARGE SCALE GENOMIC DNA]</scope>
    <source>
        <strain evidence="13">CBS14141</strain>
    </source>
</reference>
<keyword evidence="8" id="KW-0443">Lipid metabolism</keyword>
<dbReference type="Pfam" id="PF03583">
    <property type="entry name" value="LIP"/>
    <property type="match status" value="1"/>
</dbReference>
<evidence type="ECO:0000256" key="2">
    <source>
        <dbReference type="ARBA" id="ARBA00004613"/>
    </source>
</evidence>
<organism evidence="13 14">
    <name type="scientific">Malassezia furfur</name>
    <name type="common">Pityriasis versicolor infection agent</name>
    <name type="synonym">Pityrosporum furfur</name>
    <dbReference type="NCBI Taxonomy" id="55194"/>
    <lineage>
        <taxon>Eukaryota</taxon>
        <taxon>Fungi</taxon>
        <taxon>Dikarya</taxon>
        <taxon>Basidiomycota</taxon>
        <taxon>Ustilaginomycotina</taxon>
        <taxon>Malasseziomycetes</taxon>
        <taxon>Malasseziales</taxon>
        <taxon>Malasseziaceae</taxon>
        <taxon>Malassezia</taxon>
    </lineage>
</organism>
<feature type="chain" id="PRO_5045229706" description="triacylglycerol lipase" evidence="12">
    <location>
        <begin position="20"/>
        <end position="468"/>
    </location>
</feature>
<feature type="signal peptide" evidence="12">
    <location>
        <begin position="1"/>
        <end position="19"/>
    </location>
</feature>